<reference evidence="2 3" key="1">
    <citation type="journal article" date="2014" name="Gene">
        <title>A comparative genomic analysis of the alkalitolerant soil bacterium Bacillus lehensis G1.</title>
        <authorList>
            <person name="Noor Y.M."/>
            <person name="Samsulrizal N.H."/>
            <person name="Jema'on N.A."/>
            <person name="Low K.O."/>
            <person name="Ramli A.N."/>
            <person name="Alias N.I."/>
            <person name="Damis S.I."/>
            <person name="Fuzi S.F."/>
            <person name="Isa M.N."/>
            <person name="Murad A.M."/>
            <person name="Raih M.F."/>
            <person name="Bakar F.D."/>
            <person name="Najimudin N."/>
            <person name="Mahadi N.M."/>
            <person name="Illias R.M."/>
        </authorList>
    </citation>
    <scope>NUCLEOTIDE SEQUENCE [LARGE SCALE GENOMIC DNA]</scope>
    <source>
        <strain evidence="2 3">G1</strain>
    </source>
</reference>
<gene>
    <name evidence="2" type="ORF">BleG1_3327</name>
</gene>
<dbReference type="InterPro" id="IPR011990">
    <property type="entry name" value="TPR-like_helical_dom_sf"/>
</dbReference>
<keyword evidence="1" id="KW-0802">TPR repeat</keyword>
<evidence type="ECO:0000256" key="1">
    <source>
        <dbReference type="PROSITE-ProRule" id="PRU00339"/>
    </source>
</evidence>
<dbReference type="GO" id="GO:0008168">
    <property type="term" value="F:methyltransferase activity"/>
    <property type="evidence" value="ECO:0007669"/>
    <property type="project" value="UniProtKB-KW"/>
</dbReference>
<protein>
    <submittedName>
        <fullName evidence="2">Methyltransferase</fullName>
    </submittedName>
</protein>
<dbReference type="InterPro" id="IPR019734">
    <property type="entry name" value="TPR_rpt"/>
</dbReference>
<evidence type="ECO:0000313" key="3">
    <source>
        <dbReference type="Proteomes" id="UP000027142"/>
    </source>
</evidence>
<proteinExistence type="predicted"/>
<name>A0A060M707_9BACI</name>
<dbReference type="AlphaFoldDB" id="A0A060M707"/>
<dbReference type="SUPFAM" id="SSF48452">
    <property type="entry name" value="TPR-like"/>
    <property type="match status" value="1"/>
</dbReference>
<dbReference type="GO" id="GO:0032259">
    <property type="term" value="P:methylation"/>
    <property type="evidence" value="ECO:0007669"/>
    <property type="project" value="UniProtKB-KW"/>
</dbReference>
<dbReference type="Pfam" id="PF13181">
    <property type="entry name" value="TPR_8"/>
    <property type="match status" value="1"/>
</dbReference>
<accession>A0A060M707</accession>
<evidence type="ECO:0000313" key="2">
    <source>
        <dbReference type="EMBL" id="AIC95874.1"/>
    </source>
</evidence>
<dbReference type="SMART" id="SM00028">
    <property type="entry name" value="TPR"/>
    <property type="match status" value="4"/>
</dbReference>
<dbReference type="PATRIC" id="fig|1246626.3.peg.3304"/>
<dbReference type="eggNOG" id="COG0457">
    <property type="taxonomic scope" value="Bacteria"/>
</dbReference>
<dbReference type="EMBL" id="CP003923">
    <property type="protein sequence ID" value="AIC95874.1"/>
    <property type="molecule type" value="Genomic_DNA"/>
</dbReference>
<dbReference type="Gene3D" id="1.25.40.10">
    <property type="entry name" value="Tetratricopeptide repeat domain"/>
    <property type="match status" value="1"/>
</dbReference>
<feature type="repeat" description="TPR" evidence="1">
    <location>
        <begin position="209"/>
        <end position="242"/>
    </location>
</feature>
<dbReference type="RefSeq" id="WP_038483287.1">
    <property type="nucleotide sequence ID" value="NZ_CP003923.1"/>
</dbReference>
<keyword evidence="2" id="KW-0808">Transferase</keyword>
<dbReference type="Pfam" id="PF18801">
    <property type="entry name" value="RapH_N"/>
    <property type="match status" value="1"/>
</dbReference>
<keyword evidence="2" id="KW-0489">Methyltransferase</keyword>
<dbReference type="STRING" id="1246626.BleG1_3327"/>
<dbReference type="Proteomes" id="UP000027142">
    <property type="component" value="Chromosome"/>
</dbReference>
<dbReference type="OrthoDB" id="2893521at2"/>
<sequence>MSSTVAAPEVGAKIVEWYSCIISYDREQAILSKHEVNQLMNRMVPDEKVKSYYELVNFRHQLFIEPNASEQKQFAAIAIADKATDEYMQFMYYFMYGQNEFHNGRYKSAVRSYKIAERLLEQVPDQIEKAEFYYRSAISYYRVDQYIFAVSYFEQALEIFEKKPDHEEIVLNIHIFLGGISTELHKFEEAEDLLQHAFRRSKPYPVTRALLLRILGLNRVKQNRQDEAIQYFEEALLIKEHRDSVVGAKTEYNLINVKLRKEPNKKENHDILNTISHKVQSLHMTEYVIRCKVSLGLYVLNDTEMINEGLEALQQAELYFEASELAEEVVDVYSKLGEFEKALHFMRMAHRMRIHQSCIGVEQT</sequence>
<keyword evidence="3" id="KW-1185">Reference proteome</keyword>
<dbReference type="PROSITE" id="PS50005">
    <property type="entry name" value="TPR"/>
    <property type="match status" value="2"/>
</dbReference>
<organism evidence="2 3">
    <name type="scientific">Shouchella lehensis G1</name>
    <dbReference type="NCBI Taxonomy" id="1246626"/>
    <lineage>
        <taxon>Bacteria</taxon>
        <taxon>Bacillati</taxon>
        <taxon>Bacillota</taxon>
        <taxon>Bacilli</taxon>
        <taxon>Bacillales</taxon>
        <taxon>Bacillaceae</taxon>
        <taxon>Shouchella</taxon>
    </lineage>
</organism>
<dbReference type="KEGG" id="ble:BleG1_3327"/>
<feature type="repeat" description="TPR" evidence="1">
    <location>
        <begin position="130"/>
        <end position="163"/>
    </location>
</feature>
<dbReference type="HOGENOM" id="CLU_060258_1_0_9"/>